<sequence length="680" mass="78308">MNKCYLLLCYVLLSTLFLSCSDTKDIEQPVEAPPISLSLTGDENLEGLMDKIVAYMTYESNIEAKINTLLPKEVRKMPKDDEFAPVMYKTYEISQMFAQAYRENKTHTIQGATLEKAFALAKEWEMLCASAKPYMQLSTLAKLDNMLKIYLSLLFLNYNNGDTSYIDALLNQQYESAKGTGELNAVIESHIQMRLLILFALYHLDSMQQNTQEHLASRDLRTALEADLARYKDFLPKEHYELYDRTFVLLNQEALKEQAPMDRIFNKLLAYLQQVDISLEKNVDRYLHIERAKNAYELSKTKDFNNPTAQEIIQISHNPLKNIYDSQIVANYLYGLDYLSLALLNDNLIANLPLALDFLQKDFKFYQITQHRFEQSTFQNYIASLFLGAYILSNTAQNQEYFDELLRLIKAELSQYSDMIAPNDMDLYNDALTILEQTDRAIFSRINLAESKPKDEPGYIKVLLNLSPQEMQQIDMLLTQEVNMEGELCLSPLEVDFLLSLAYQAYKAQGFKGVAPEMFKIRLDEVLNIENLPDNLKKHLIDFDNFLLVGATNKRCFVQELVSDEALSLLRERQKICGENLYLSKENGFILSHILPSLTLERVANGNIYFRLKEADLNLNKFMFHNDENALQALIRAQDTGDILSILLAFFPDMKSYLNTRLSPQDAQILISKSQPKPCE</sequence>
<protein>
    <submittedName>
        <fullName evidence="2">Uncharacterized protein</fullName>
    </submittedName>
</protein>
<dbReference type="PROSITE" id="PS51257">
    <property type="entry name" value="PROKAR_LIPOPROTEIN"/>
    <property type="match status" value="1"/>
</dbReference>
<dbReference type="STRING" id="1677920.LS71_06715"/>
<keyword evidence="1" id="KW-0732">Signal</keyword>
<evidence type="ECO:0000313" key="2">
    <source>
        <dbReference type="EMBL" id="TLD96192.1"/>
    </source>
</evidence>
<evidence type="ECO:0000256" key="1">
    <source>
        <dbReference type="SAM" id="SignalP"/>
    </source>
</evidence>
<dbReference type="OrthoDB" id="5316935at2"/>
<keyword evidence="3" id="KW-1185">Reference proteome</keyword>
<dbReference type="EMBL" id="JRPR02000005">
    <property type="protein sequence ID" value="TLD96192.1"/>
    <property type="molecule type" value="Genomic_DNA"/>
</dbReference>
<accession>A0A4V6I2H2</accession>
<name>A0A4V6I2H2_9HELI</name>
<dbReference type="AlphaFoldDB" id="A0A4V6I2H2"/>
<organism evidence="2 3">
    <name type="scientific">Helicobacter jaachi</name>
    <dbReference type="NCBI Taxonomy" id="1677920"/>
    <lineage>
        <taxon>Bacteria</taxon>
        <taxon>Pseudomonadati</taxon>
        <taxon>Campylobacterota</taxon>
        <taxon>Epsilonproteobacteria</taxon>
        <taxon>Campylobacterales</taxon>
        <taxon>Helicobacteraceae</taxon>
        <taxon>Helicobacter</taxon>
    </lineage>
</organism>
<comment type="caution">
    <text evidence="2">The sequence shown here is derived from an EMBL/GenBank/DDBJ whole genome shotgun (WGS) entry which is preliminary data.</text>
</comment>
<proteinExistence type="predicted"/>
<evidence type="ECO:0000313" key="3">
    <source>
        <dbReference type="Proteomes" id="UP000029733"/>
    </source>
</evidence>
<reference evidence="2 3" key="1">
    <citation type="journal article" date="2014" name="Genome Announc.">
        <title>Draft genome sequences of eight enterohepatic helicobacter species isolated from both laboratory and wild rodents.</title>
        <authorList>
            <person name="Sheh A."/>
            <person name="Shen Z."/>
            <person name="Fox J.G."/>
        </authorList>
    </citation>
    <scope>NUCLEOTIDE SEQUENCE [LARGE SCALE GENOMIC DNA]</scope>
    <source>
        <strain evidence="2 3">MIT 09-6949</strain>
    </source>
</reference>
<dbReference type="Proteomes" id="UP000029733">
    <property type="component" value="Unassembled WGS sequence"/>
</dbReference>
<feature type="chain" id="PRO_5020918653" evidence="1">
    <location>
        <begin position="21"/>
        <end position="680"/>
    </location>
</feature>
<dbReference type="RefSeq" id="WP_034355537.1">
    <property type="nucleotide sequence ID" value="NZ_JRPR02000005.1"/>
</dbReference>
<feature type="signal peptide" evidence="1">
    <location>
        <begin position="1"/>
        <end position="20"/>
    </location>
</feature>
<gene>
    <name evidence="2" type="ORF">LS71_006900</name>
</gene>